<evidence type="ECO:0000313" key="4">
    <source>
        <dbReference type="Proteomes" id="UP000435112"/>
    </source>
</evidence>
<sequence>MGLLVMSDTSRSNSSFTSKAPCTIPSSLTICISILIVSNLSVVTTGAVTGPCKVPTIFSRMIFMIESTTRNACSFLRFRASSNYSSCAFVQVSGSSRSSASDSGAFIFSFEAIAFIGFFEADRALEGLDVGEDPSAFTALVPL</sequence>
<name>A0A6A3GK37_9STRA</name>
<protein>
    <submittedName>
        <fullName evidence="1">Uncharacterized protein</fullName>
    </submittedName>
</protein>
<evidence type="ECO:0000313" key="3">
    <source>
        <dbReference type="Proteomes" id="UP000434957"/>
    </source>
</evidence>
<dbReference type="EMBL" id="QXFT01008097">
    <property type="protein sequence ID" value="KAE9264983.1"/>
    <property type="molecule type" value="Genomic_DNA"/>
</dbReference>
<comment type="caution">
    <text evidence="1">The sequence shown here is derived from an EMBL/GenBank/DDBJ whole genome shotgun (WGS) entry which is preliminary data.</text>
</comment>
<reference evidence="1 4" key="1">
    <citation type="submission" date="2018-09" db="EMBL/GenBank/DDBJ databases">
        <title>Genomic investigation of the strawberry pathogen Phytophthora fragariae indicates pathogenicity is determined by transcriptional variation in three key races.</title>
        <authorList>
            <person name="Adams T.M."/>
            <person name="Armitage A.D."/>
            <person name="Sobczyk M.K."/>
            <person name="Bates H.J."/>
            <person name="Dunwell J.M."/>
            <person name="Nellist C.F."/>
            <person name="Harrison R.J."/>
        </authorList>
    </citation>
    <scope>NUCLEOTIDE SEQUENCE [LARGE SCALE GENOMIC DNA]</scope>
    <source>
        <strain evidence="1 4">SCRP324</strain>
        <strain evidence="2 3">SCRP333</strain>
    </source>
</reference>
<dbReference type="Proteomes" id="UP000434957">
    <property type="component" value="Unassembled WGS sequence"/>
</dbReference>
<organism evidence="1 4">
    <name type="scientific">Phytophthora rubi</name>
    <dbReference type="NCBI Taxonomy" id="129364"/>
    <lineage>
        <taxon>Eukaryota</taxon>
        <taxon>Sar</taxon>
        <taxon>Stramenopiles</taxon>
        <taxon>Oomycota</taxon>
        <taxon>Peronosporomycetes</taxon>
        <taxon>Peronosporales</taxon>
        <taxon>Peronosporaceae</taxon>
        <taxon>Phytophthora</taxon>
    </lineage>
</organism>
<keyword evidence="3" id="KW-1185">Reference proteome</keyword>
<proteinExistence type="predicted"/>
<evidence type="ECO:0000313" key="1">
    <source>
        <dbReference type="EMBL" id="KAE8956960.1"/>
    </source>
</evidence>
<evidence type="ECO:0000313" key="2">
    <source>
        <dbReference type="EMBL" id="KAE9264983.1"/>
    </source>
</evidence>
<dbReference type="EMBL" id="QXFU01008183">
    <property type="protein sequence ID" value="KAE8956960.1"/>
    <property type="molecule type" value="Genomic_DNA"/>
</dbReference>
<accession>A0A6A3GK37</accession>
<gene>
    <name evidence="1" type="ORF">PR002_g31315</name>
    <name evidence="2" type="ORF">PR003_g32603</name>
</gene>
<dbReference type="AlphaFoldDB" id="A0A6A3GK37"/>
<dbReference type="Proteomes" id="UP000435112">
    <property type="component" value="Unassembled WGS sequence"/>
</dbReference>